<dbReference type="PANTHER" id="PTHR45982">
    <property type="entry name" value="REGULATOR OF CHROMOSOME CONDENSATION"/>
    <property type="match status" value="1"/>
</dbReference>
<keyword evidence="5" id="KW-1185">Reference proteome</keyword>
<dbReference type="Proteomes" id="UP000186817">
    <property type="component" value="Unassembled WGS sequence"/>
</dbReference>
<reference evidence="4 5" key="1">
    <citation type="submission" date="2016-02" db="EMBL/GenBank/DDBJ databases">
        <title>Genome analysis of coral dinoflagellate symbionts highlights evolutionary adaptations to a symbiotic lifestyle.</title>
        <authorList>
            <person name="Aranda M."/>
            <person name="Li Y."/>
            <person name="Liew Y.J."/>
            <person name="Baumgarten S."/>
            <person name="Simakov O."/>
            <person name="Wilson M."/>
            <person name="Piel J."/>
            <person name="Ashoor H."/>
            <person name="Bougouffa S."/>
            <person name="Bajic V.B."/>
            <person name="Ryu T."/>
            <person name="Ravasi T."/>
            <person name="Bayer T."/>
            <person name="Micklem G."/>
            <person name="Kim H."/>
            <person name="Bhak J."/>
            <person name="Lajeunesse T.C."/>
            <person name="Voolstra C.R."/>
        </authorList>
    </citation>
    <scope>NUCLEOTIDE SEQUENCE [LARGE SCALE GENOMIC DNA]</scope>
    <source>
        <strain evidence="4 5">CCMP2467</strain>
    </source>
</reference>
<feature type="domain" description="SEC63" evidence="3">
    <location>
        <begin position="470"/>
        <end position="564"/>
    </location>
</feature>
<proteinExistence type="predicted"/>
<dbReference type="InterPro" id="IPR014756">
    <property type="entry name" value="Ig_E-set"/>
</dbReference>
<sequence length="575" mass="62543">MFSFWVSSWWLPVSDPNRLCQEHVRLRSYSKRLLMDGYTSTASGGNRRIGALKQNKGLLRSGLNAKRQRDVPTHVGAVVTVSAGDFHTYAVRPDGQLVCFGNDADGQCDVPTDLGAVVAVSAGHRHTCAVRSDGQRVCFGLNDFGQCDVPTDLGAVLAVSAGVYHTCAVGSDGQLVCFGLNDFGQCDVPTDLAAVLAVSAGVYHTCAVRSDGQLACFGMKDYGQCDVPTDLGAVLAVSAGFGHTCAVRSDGQLVCFGDNADGQCDVPTDLGAVVAVSAGVYHTCAVRSDGQLVCFGLNAYGQCDVPRSAGQLVFFRWNAQAHQPWRTSLATLPHLSEKSLKVLRDYSVDSLPELIERRDANKLLTKLSLPSADAHKELLQIVQDMPRFLLTDHEDTAVTFACQKVLGQGNHLSSNLKGYEHGTILHRSALQVKDANKPAEEEEEAKDGKPKRRKGKLVAAPYKVPPDSELELTVILCYDNEPMKFVHAPRFPKKKTYSWWCILGDTEVDELVSIKKALMPTRQRFEKRISFQFCSPADEIGETFTLSVLCMSDSFFGLDQQLDLSITTVEPQGEA</sequence>
<dbReference type="AlphaFoldDB" id="A0A1Q9CLP5"/>
<dbReference type="EMBL" id="LSRX01001089">
    <property type="protein sequence ID" value="OLP83835.1"/>
    <property type="molecule type" value="Genomic_DNA"/>
</dbReference>
<dbReference type="Pfam" id="PF02889">
    <property type="entry name" value="Sec63"/>
    <property type="match status" value="1"/>
</dbReference>
<dbReference type="Pfam" id="PF13540">
    <property type="entry name" value="RCC1_2"/>
    <property type="match status" value="6"/>
</dbReference>
<protein>
    <submittedName>
        <fullName evidence="4">Ultraviolet-B receptor UVR8</fullName>
    </submittedName>
</protein>
<organism evidence="4 5">
    <name type="scientific">Symbiodinium microadriaticum</name>
    <name type="common">Dinoflagellate</name>
    <name type="synonym">Zooxanthella microadriatica</name>
    <dbReference type="NCBI Taxonomy" id="2951"/>
    <lineage>
        <taxon>Eukaryota</taxon>
        <taxon>Sar</taxon>
        <taxon>Alveolata</taxon>
        <taxon>Dinophyceae</taxon>
        <taxon>Suessiales</taxon>
        <taxon>Symbiodiniaceae</taxon>
        <taxon>Symbiodinium</taxon>
    </lineage>
</organism>
<evidence type="ECO:0000259" key="3">
    <source>
        <dbReference type="Pfam" id="PF02889"/>
    </source>
</evidence>
<dbReference type="OrthoDB" id="5575at2759"/>
<dbReference type="InterPro" id="IPR009091">
    <property type="entry name" value="RCC1/BLIP-II"/>
</dbReference>
<keyword evidence="4" id="KW-0675">Receptor</keyword>
<feature type="repeat" description="RCC1" evidence="1">
    <location>
        <begin position="95"/>
        <end position="133"/>
    </location>
</feature>
<dbReference type="GO" id="GO:0005085">
    <property type="term" value="F:guanyl-nucleotide exchange factor activity"/>
    <property type="evidence" value="ECO:0007669"/>
    <property type="project" value="TreeGrafter"/>
</dbReference>
<dbReference type="SUPFAM" id="SSF50985">
    <property type="entry name" value="RCC1/BLIP-II"/>
    <property type="match status" value="1"/>
</dbReference>
<dbReference type="InterPro" id="IPR035892">
    <property type="entry name" value="C2_domain_sf"/>
</dbReference>
<dbReference type="PANTHER" id="PTHR45982:SF1">
    <property type="entry name" value="REGULATOR OF CHROMOSOME CONDENSATION"/>
    <property type="match status" value="1"/>
</dbReference>
<dbReference type="InterPro" id="IPR000408">
    <property type="entry name" value="Reg_chr_condens"/>
</dbReference>
<name>A0A1Q9CLP5_SYMMI</name>
<feature type="repeat" description="RCC1" evidence="1">
    <location>
        <begin position="251"/>
        <end position="289"/>
    </location>
</feature>
<feature type="repeat" description="RCC1" evidence="1">
    <location>
        <begin position="173"/>
        <end position="211"/>
    </location>
</feature>
<accession>A0A1Q9CLP5</accession>
<dbReference type="InterPro" id="IPR004179">
    <property type="entry name" value="Sec63-dom"/>
</dbReference>
<feature type="repeat" description="RCC1" evidence="1">
    <location>
        <begin position="134"/>
        <end position="172"/>
    </location>
</feature>
<dbReference type="InterPro" id="IPR051553">
    <property type="entry name" value="Ran_GTPase-activating"/>
</dbReference>
<dbReference type="GO" id="GO:0005737">
    <property type="term" value="C:cytoplasm"/>
    <property type="evidence" value="ECO:0007669"/>
    <property type="project" value="TreeGrafter"/>
</dbReference>
<evidence type="ECO:0000313" key="5">
    <source>
        <dbReference type="Proteomes" id="UP000186817"/>
    </source>
</evidence>
<feature type="region of interest" description="Disordered" evidence="2">
    <location>
        <begin position="433"/>
        <end position="457"/>
    </location>
</feature>
<evidence type="ECO:0000256" key="1">
    <source>
        <dbReference type="PROSITE-ProRule" id="PRU00235"/>
    </source>
</evidence>
<dbReference type="SUPFAM" id="SSF81296">
    <property type="entry name" value="E set domains"/>
    <property type="match status" value="1"/>
</dbReference>
<comment type="caution">
    <text evidence="4">The sequence shown here is derived from an EMBL/GenBank/DDBJ whole genome shotgun (WGS) entry which is preliminary data.</text>
</comment>
<evidence type="ECO:0000256" key="2">
    <source>
        <dbReference type="SAM" id="MobiDB-lite"/>
    </source>
</evidence>
<dbReference type="Gene3D" id="2.130.10.30">
    <property type="entry name" value="Regulator of chromosome condensation 1/beta-lactamase-inhibitor protein II"/>
    <property type="match status" value="2"/>
</dbReference>
<dbReference type="PROSITE" id="PS50012">
    <property type="entry name" value="RCC1_3"/>
    <property type="match status" value="4"/>
</dbReference>
<dbReference type="Gene3D" id="2.60.40.150">
    <property type="entry name" value="C2 domain"/>
    <property type="match status" value="1"/>
</dbReference>
<evidence type="ECO:0000313" key="4">
    <source>
        <dbReference type="EMBL" id="OLP83835.1"/>
    </source>
</evidence>
<gene>
    <name evidence="4" type="primary">UVR8</name>
    <name evidence="4" type="ORF">AK812_SmicGene35359</name>
</gene>